<proteinExistence type="predicted"/>
<sequence>NESSDEFTITPDAGYKLTSLQLGGEEVQWEDNAGVLTYTVPAVAADVSLVAAFTEYFTVTATAGTGGAITPPTSEVLINESSDEFTITPDAGYKLTSLQLGGEEVQWED</sequence>
<evidence type="ECO:0000259" key="1">
    <source>
        <dbReference type="Pfam" id="PF18998"/>
    </source>
</evidence>
<feature type="non-terminal residue" evidence="2">
    <location>
        <position position="1"/>
    </location>
</feature>
<reference evidence="2" key="1">
    <citation type="journal article" date="2018" name="Int. J. Syst. Evol. Microbiol.">
        <title>Carboxylicivirga sediminis sp. nov., isolated from coastal sediment.</title>
        <authorList>
            <person name="Wang F.Q."/>
            <person name="Ren L.H."/>
            <person name="Zou R.J."/>
            <person name="Sun Y.Z."/>
            <person name="Liu X.J."/>
            <person name="Jiang F."/>
            <person name="Liu L.J."/>
        </authorList>
    </citation>
    <scope>NUCLEOTIDE SEQUENCE</scope>
    <source>
        <strain evidence="2">JR1</strain>
    </source>
</reference>
<dbReference type="EMBL" id="JAGTAR010000128">
    <property type="protein sequence ID" value="MBR8538435.1"/>
    <property type="molecule type" value="Genomic_DNA"/>
</dbReference>
<feature type="non-terminal residue" evidence="2">
    <location>
        <position position="109"/>
    </location>
</feature>
<organism evidence="2 3">
    <name type="scientific">Carboxylicivirga sediminis</name>
    <dbReference type="NCBI Taxonomy" id="2006564"/>
    <lineage>
        <taxon>Bacteria</taxon>
        <taxon>Pseudomonadati</taxon>
        <taxon>Bacteroidota</taxon>
        <taxon>Bacteroidia</taxon>
        <taxon>Marinilabiliales</taxon>
        <taxon>Marinilabiliaceae</taxon>
        <taxon>Carboxylicivirga</taxon>
    </lineage>
</organism>
<dbReference type="RefSeq" id="WP_212193452.1">
    <property type="nucleotide sequence ID" value="NZ_JAGTAR010000128.1"/>
</dbReference>
<dbReference type="Proteomes" id="UP000679220">
    <property type="component" value="Unassembled WGS sequence"/>
</dbReference>
<gene>
    <name evidence="2" type="ORF">KDU71_22925</name>
</gene>
<accession>A0A941FDY4</accession>
<feature type="domain" description="Bacterial repeat" evidence="1">
    <location>
        <begin position="7"/>
        <end position="54"/>
    </location>
</feature>
<reference evidence="2" key="2">
    <citation type="submission" date="2021-04" db="EMBL/GenBank/DDBJ databases">
        <authorList>
            <person name="Zhang T."/>
            <person name="Zhang Y."/>
            <person name="Lu D."/>
            <person name="Zuo D."/>
            <person name="Du Z."/>
        </authorList>
    </citation>
    <scope>NUCLEOTIDE SEQUENCE</scope>
    <source>
        <strain evidence="2">JR1</strain>
    </source>
</reference>
<evidence type="ECO:0000313" key="3">
    <source>
        <dbReference type="Proteomes" id="UP000679220"/>
    </source>
</evidence>
<protein>
    <recommendedName>
        <fullName evidence="1">Bacterial repeat domain-containing protein</fullName>
    </recommendedName>
</protein>
<feature type="domain" description="Bacterial repeat" evidence="1">
    <location>
        <begin position="58"/>
        <end position="102"/>
    </location>
</feature>
<dbReference type="Pfam" id="PF18998">
    <property type="entry name" value="Flg_new_2"/>
    <property type="match status" value="2"/>
</dbReference>
<dbReference type="AlphaFoldDB" id="A0A941FDY4"/>
<evidence type="ECO:0000313" key="2">
    <source>
        <dbReference type="EMBL" id="MBR8538435.1"/>
    </source>
</evidence>
<name>A0A941FDY4_9BACT</name>
<comment type="caution">
    <text evidence="2">The sequence shown here is derived from an EMBL/GenBank/DDBJ whole genome shotgun (WGS) entry which is preliminary data.</text>
</comment>
<dbReference type="InterPro" id="IPR044060">
    <property type="entry name" value="Bacterial_rp_domain"/>
</dbReference>
<keyword evidence="3" id="KW-1185">Reference proteome</keyword>